<feature type="compositionally biased region" description="Low complexity" evidence="1">
    <location>
        <begin position="21"/>
        <end position="33"/>
    </location>
</feature>
<dbReference type="RefSeq" id="WP_311677295.1">
    <property type="nucleotide sequence ID" value="NZ_JAVRER010000030.1"/>
</dbReference>
<evidence type="ECO:0008006" key="4">
    <source>
        <dbReference type="Google" id="ProtNLM"/>
    </source>
</evidence>
<evidence type="ECO:0000313" key="3">
    <source>
        <dbReference type="Proteomes" id="UP001183607"/>
    </source>
</evidence>
<reference evidence="3" key="1">
    <citation type="submission" date="2023-07" db="EMBL/GenBank/DDBJ databases">
        <title>30 novel species of actinomycetes from the DSMZ collection.</title>
        <authorList>
            <person name="Nouioui I."/>
        </authorList>
    </citation>
    <scope>NUCLEOTIDE SEQUENCE [LARGE SCALE GENOMIC DNA]</scope>
    <source>
        <strain evidence="3">DSM 41982</strain>
    </source>
</reference>
<evidence type="ECO:0000313" key="2">
    <source>
        <dbReference type="EMBL" id="MDT0417632.1"/>
    </source>
</evidence>
<name>A0ABD5EAK8_9ACTN</name>
<protein>
    <recommendedName>
        <fullName evidence="4">Alanine-rich protein</fullName>
    </recommendedName>
</protein>
<accession>A0ABD5EAK8</accession>
<dbReference type="AlphaFoldDB" id="A0ABD5EAK8"/>
<evidence type="ECO:0000256" key="1">
    <source>
        <dbReference type="SAM" id="MobiDB-lite"/>
    </source>
</evidence>
<sequence>MVTPATHGPQGPQHRADTRDAAGPARPRTAPAPLSGHAYPWDVLDDPGFPDRVRATGLSSVTLAATYHSTRAATPGHPARRLVDAAHSALYRPSPDPAAPRWAGARLRPAASSWTGEEPDPFGTAANLLRAEGLAVTAWLVLGHDTRLGTAHPDLTVVNCYGEHYRYALCPSHAEVRAYAASLTAEALESVPVDGVSLEGCGQLGVVHAGVHEKTEGAWTADEARWLSVCCCAACAHSWSARGLNPGSVRAALRTAVRTGLPLSDDLASALLAVRHEATDALRAGVLAAVRAEAPAAPVTLHAHPDPWATGPSPGLTPRAAADVDALLVPVWPVGAASEKAVQAATDSGTPVQAYVTALPPARPDDVPAHARRLRAAGASGLGLYHLGLAPAARLEVLGTIVREWRQAEGTRE</sequence>
<proteinExistence type="predicted"/>
<organism evidence="2 3">
    <name type="scientific">Streptomyces evansiae</name>
    <dbReference type="NCBI Taxonomy" id="3075535"/>
    <lineage>
        <taxon>Bacteria</taxon>
        <taxon>Bacillati</taxon>
        <taxon>Actinomycetota</taxon>
        <taxon>Actinomycetes</taxon>
        <taxon>Kitasatosporales</taxon>
        <taxon>Streptomycetaceae</taxon>
        <taxon>Streptomyces</taxon>
    </lineage>
</organism>
<gene>
    <name evidence="2" type="ORF">RM574_19300</name>
</gene>
<feature type="region of interest" description="Disordered" evidence="1">
    <location>
        <begin position="1"/>
        <end position="39"/>
    </location>
</feature>
<dbReference type="EMBL" id="JAVRER010000030">
    <property type="protein sequence ID" value="MDT0417632.1"/>
    <property type="molecule type" value="Genomic_DNA"/>
</dbReference>
<dbReference type="Gene3D" id="3.20.20.80">
    <property type="entry name" value="Glycosidases"/>
    <property type="match status" value="1"/>
</dbReference>
<dbReference type="Proteomes" id="UP001183607">
    <property type="component" value="Unassembled WGS sequence"/>
</dbReference>
<comment type="caution">
    <text evidence="2">The sequence shown here is derived from an EMBL/GenBank/DDBJ whole genome shotgun (WGS) entry which is preliminary data.</text>
</comment>